<evidence type="ECO:0000313" key="3">
    <source>
        <dbReference type="Proteomes" id="UP000321558"/>
    </source>
</evidence>
<keyword evidence="3" id="KW-1185">Reference proteome</keyword>
<dbReference type="InterPro" id="IPR025571">
    <property type="entry name" value="YqfQ"/>
</dbReference>
<feature type="region of interest" description="Disordered" evidence="1">
    <location>
        <begin position="117"/>
        <end position="163"/>
    </location>
</feature>
<dbReference type="EMBL" id="BJYM01000001">
    <property type="protein sequence ID" value="GEN85320.1"/>
    <property type="molecule type" value="Genomic_DNA"/>
</dbReference>
<dbReference type="STRING" id="582851.GCA_900162665_02289"/>
<comment type="caution">
    <text evidence="2">The sequence shown here is derived from an EMBL/GenBank/DDBJ whole genome shotgun (WGS) entry which is preliminary data.</text>
</comment>
<dbReference type="AlphaFoldDB" id="A0A511ZD01"/>
<protein>
    <recommendedName>
        <fullName evidence="4">YqfQ-like protein</fullName>
    </recommendedName>
</protein>
<organism evidence="2 3">
    <name type="scientific">Oceanobacillus sojae</name>
    <dbReference type="NCBI Taxonomy" id="582851"/>
    <lineage>
        <taxon>Bacteria</taxon>
        <taxon>Bacillati</taxon>
        <taxon>Bacillota</taxon>
        <taxon>Bacilli</taxon>
        <taxon>Bacillales</taxon>
        <taxon>Bacillaceae</taxon>
        <taxon>Oceanobacillus</taxon>
    </lineage>
</organism>
<dbReference type="RefSeq" id="WP_246144993.1">
    <property type="nucleotide sequence ID" value="NZ_BJYM01000001.1"/>
</dbReference>
<feature type="region of interest" description="Disordered" evidence="1">
    <location>
        <begin position="1"/>
        <end position="44"/>
    </location>
</feature>
<evidence type="ECO:0000256" key="1">
    <source>
        <dbReference type="SAM" id="MobiDB-lite"/>
    </source>
</evidence>
<feature type="compositionally biased region" description="Basic and acidic residues" evidence="1">
    <location>
        <begin position="141"/>
        <end position="153"/>
    </location>
</feature>
<name>A0A511ZD01_9BACI</name>
<evidence type="ECO:0008006" key="4">
    <source>
        <dbReference type="Google" id="ProtNLM"/>
    </source>
</evidence>
<evidence type="ECO:0000313" key="2">
    <source>
        <dbReference type="EMBL" id="GEN85320.1"/>
    </source>
</evidence>
<accession>A0A511ZD01</accession>
<sequence length="163" mass="17493">MVFPSRNQMSRSPRPPFRNNHNNLRGIPREIRNSSGAAGAKGGSRGLSSLLSGGASQGLAQSGGISTLSKTLGGVQQVLGVVQSTAPLIQEYGPMIKNIPSMYRMVKAFKTFNQEDNEAAPENTTPVESSKSNIKINHQQAEPKDEVSEEIKARGVSTPKLYV</sequence>
<dbReference type="Pfam" id="PF14181">
    <property type="entry name" value="YqfQ"/>
    <property type="match status" value="1"/>
</dbReference>
<feature type="compositionally biased region" description="Polar residues" evidence="1">
    <location>
        <begin position="1"/>
        <end position="11"/>
    </location>
</feature>
<reference evidence="2 3" key="1">
    <citation type="submission" date="2019-07" db="EMBL/GenBank/DDBJ databases">
        <title>Whole genome shotgun sequence of Oceanobacillus sojae NBRC 105379.</title>
        <authorList>
            <person name="Hosoyama A."/>
            <person name="Uohara A."/>
            <person name="Ohji S."/>
            <person name="Ichikawa N."/>
        </authorList>
    </citation>
    <scope>NUCLEOTIDE SEQUENCE [LARGE SCALE GENOMIC DNA]</scope>
    <source>
        <strain evidence="2 3">NBRC 105379</strain>
    </source>
</reference>
<feature type="compositionally biased region" description="Polar residues" evidence="1">
    <location>
        <begin position="122"/>
        <end position="140"/>
    </location>
</feature>
<proteinExistence type="predicted"/>
<gene>
    <name evidence="2" type="ORF">OSO01_00590</name>
</gene>
<dbReference type="Proteomes" id="UP000321558">
    <property type="component" value="Unassembled WGS sequence"/>
</dbReference>